<dbReference type="Proteomes" id="UP001153331">
    <property type="component" value="Unassembled WGS sequence"/>
</dbReference>
<dbReference type="EMBL" id="JAPHNI010000666">
    <property type="protein sequence ID" value="KAJ8109022.1"/>
    <property type="molecule type" value="Genomic_DNA"/>
</dbReference>
<reference evidence="1" key="1">
    <citation type="submission" date="2022-11" db="EMBL/GenBank/DDBJ databases">
        <title>Genome Sequence of Boeremia exigua.</title>
        <authorList>
            <person name="Buettner E."/>
        </authorList>
    </citation>
    <scope>NUCLEOTIDE SEQUENCE</scope>
    <source>
        <strain evidence="1">CU02</strain>
    </source>
</reference>
<evidence type="ECO:0000313" key="1">
    <source>
        <dbReference type="EMBL" id="KAJ8109022.1"/>
    </source>
</evidence>
<keyword evidence="2" id="KW-1185">Reference proteome</keyword>
<evidence type="ECO:0000313" key="2">
    <source>
        <dbReference type="Proteomes" id="UP001153331"/>
    </source>
</evidence>
<sequence length="605" mass="67132">MVGVPKSTGCLICRKRKINETWPSCLNCQKNGKCCPGPPARHTFKDLGPSLMTGANSVQTTKSHLAVPDNRQCLTQVNERSFADGSVSHKFRISPQRNTSHQRKPAGRSGSTSSASLSPSRSPRSPFLRQPSLSQQHELSRALVAAITAGSVGLQMSVFGSFIQEVPARIGHNPALDAAVAVLINTHASLMYKKTSNDIVSINLYLRAIKTLQGCLEDSREGMSTNTLCASVLLGLVEALAGPRKGNRYLAHVGGAGRLMELQGPRRFNDPFAKEILRFNRGGIIVSACYEREPCFLAAPEWRDVAFDDTGLSFDERLHTYLLRAFSQLPDILKNLKELNARRPSFTNPVRSTRNDSCIDPNHDLTSNIDFNQSPPNTCPSLDFSMESFDNDFPSDLHSEGVLDVATPFAYLSARGDVLCKIQNLRGALDALSVDMNAKLRNGTAAVERPSVGHSPIATAYHFSSWRDNVAYNSFWALSIMVNEYLMKLLPPSDPIIHVLEEENRYLALEISKTWEEAWSTKPIGALHTSFSFVMAYEYVALDVQEWIIRGLNALLDYQRVDATAFRWTDKMIRMTSERLMGDGQDMFFSNVSVKKEAQYTLTTI</sequence>
<protein>
    <submittedName>
        <fullName evidence="1">Uncharacterized protein</fullName>
    </submittedName>
</protein>
<organism evidence="1 2">
    <name type="scientific">Boeremia exigua</name>
    <dbReference type="NCBI Taxonomy" id="749465"/>
    <lineage>
        <taxon>Eukaryota</taxon>
        <taxon>Fungi</taxon>
        <taxon>Dikarya</taxon>
        <taxon>Ascomycota</taxon>
        <taxon>Pezizomycotina</taxon>
        <taxon>Dothideomycetes</taxon>
        <taxon>Pleosporomycetidae</taxon>
        <taxon>Pleosporales</taxon>
        <taxon>Pleosporineae</taxon>
        <taxon>Didymellaceae</taxon>
        <taxon>Boeremia</taxon>
    </lineage>
</organism>
<comment type="caution">
    <text evidence="1">The sequence shown here is derived from an EMBL/GenBank/DDBJ whole genome shotgun (WGS) entry which is preliminary data.</text>
</comment>
<gene>
    <name evidence="1" type="ORF">OPT61_g7757</name>
</gene>
<name>A0ACC2I0Z8_9PLEO</name>
<accession>A0ACC2I0Z8</accession>
<proteinExistence type="predicted"/>